<comment type="caution">
    <text evidence="1">The sequence shown here is derived from an EMBL/GenBank/DDBJ whole genome shotgun (WGS) entry which is preliminary data.</text>
</comment>
<sequence length="114" mass="12610">MPRYDFELFAGYHQFYLQDEPADGNLGDAWTEEASNRLLAVTPGIVGVGTVRNMDVLVTIDILDGEPRLDLARFDHVVECSLSIQSGRIVVAGCTDYFPDAARIDVTAGTYRVR</sequence>
<dbReference type="Gene3D" id="2.60.34.30">
    <property type="entry name" value="Competence, DNA-entry nuclease inhibitor, ComJ"/>
    <property type="match status" value="1"/>
</dbReference>
<dbReference type="InterPro" id="IPR038691">
    <property type="entry name" value="ComJ_sf"/>
</dbReference>
<dbReference type="RefSeq" id="WP_249475086.1">
    <property type="nucleotide sequence ID" value="NZ_JAMBEP010000003.1"/>
</dbReference>
<keyword evidence="2" id="KW-1185">Reference proteome</keyword>
<organism evidence="1 2">
    <name type="scientific">Luteimonas galliterrae</name>
    <dbReference type="NCBI Taxonomy" id="2940486"/>
    <lineage>
        <taxon>Bacteria</taxon>
        <taxon>Pseudomonadati</taxon>
        <taxon>Pseudomonadota</taxon>
        <taxon>Gammaproteobacteria</taxon>
        <taxon>Lysobacterales</taxon>
        <taxon>Lysobacteraceae</taxon>
        <taxon>Luteimonas</taxon>
    </lineage>
</organism>
<name>A0ABT0MKS7_9GAMM</name>
<reference evidence="1 2" key="1">
    <citation type="submission" date="2022-05" db="EMBL/GenBank/DDBJ databases">
        <title>Luteimonas sp. SX5, whole genome shotgun sequencing project.</title>
        <authorList>
            <person name="Zhao G."/>
            <person name="Shen L."/>
        </authorList>
    </citation>
    <scope>NUCLEOTIDE SEQUENCE [LARGE SCALE GENOMIC DNA]</scope>
    <source>
        <strain evidence="1 2">SX5</strain>
    </source>
</reference>
<dbReference type="Proteomes" id="UP001431217">
    <property type="component" value="Unassembled WGS sequence"/>
</dbReference>
<evidence type="ECO:0000313" key="2">
    <source>
        <dbReference type="Proteomes" id="UP001431217"/>
    </source>
</evidence>
<gene>
    <name evidence="1" type="ORF">M2650_12730</name>
</gene>
<evidence type="ECO:0000313" key="1">
    <source>
        <dbReference type="EMBL" id="MCL1635487.1"/>
    </source>
</evidence>
<dbReference type="EMBL" id="JAMBEP010000003">
    <property type="protein sequence ID" value="MCL1635487.1"/>
    <property type="molecule type" value="Genomic_DNA"/>
</dbReference>
<accession>A0ABT0MKS7</accession>
<proteinExistence type="predicted"/>
<protein>
    <submittedName>
        <fullName evidence="1">Uncharacterized protein</fullName>
    </submittedName>
</protein>